<comment type="caution">
    <text evidence="2">The sequence shown here is derived from an EMBL/GenBank/DDBJ whole genome shotgun (WGS) entry which is preliminary data.</text>
</comment>
<sequence>MIYKVYIAIMITIVFLALFQIFKIEFNKRNRINEEIIYLNKNLYNFIFGLANFICAIASITCFIYEAQDIYRLLKIDYISNVFQLLNFEFMEELREYFFQNTMITQLNHIVNFLNNAPNLIFWFNFNLWISILFFYEGFQKNLIYKKGILVNSAIIDWNKIIDYKWSNVYKRRIFDKGEYYNLVLTLPKFYDLNHEVKLRVNYNDRDKVDDILKKYTNKENL</sequence>
<feature type="transmembrane region" description="Helical" evidence="1">
    <location>
        <begin position="6"/>
        <end position="22"/>
    </location>
</feature>
<keyword evidence="1" id="KW-0812">Transmembrane</keyword>
<keyword evidence="3" id="KW-1185">Reference proteome</keyword>
<feature type="transmembrane region" description="Helical" evidence="1">
    <location>
        <begin position="120"/>
        <end position="139"/>
    </location>
</feature>
<name>A0ABS4GBQ5_9FIRM</name>
<evidence type="ECO:0000313" key="3">
    <source>
        <dbReference type="Proteomes" id="UP001519342"/>
    </source>
</evidence>
<dbReference type="Proteomes" id="UP001519342">
    <property type="component" value="Unassembled WGS sequence"/>
</dbReference>
<evidence type="ECO:0000256" key="1">
    <source>
        <dbReference type="SAM" id="Phobius"/>
    </source>
</evidence>
<dbReference type="RefSeq" id="WP_209510849.1">
    <property type="nucleotide sequence ID" value="NZ_JAGGKS010000002.1"/>
</dbReference>
<feature type="transmembrane region" description="Helical" evidence="1">
    <location>
        <begin position="43"/>
        <end position="67"/>
    </location>
</feature>
<evidence type="ECO:0008006" key="4">
    <source>
        <dbReference type="Google" id="ProtNLM"/>
    </source>
</evidence>
<protein>
    <recommendedName>
        <fullName evidence="4">DUF5673 domain-containing protein</fullName>
    </recommendedName>
</protein>
<gene>
    <name evidence="2" type="ORF">J2Z76_000958</name>
</gene>
<keyword evidence="1" id="KW-1133">Transmembrane helix</keyword>
<keyword evidence="1" id="KW-0472">Membrane</keyword>
<dbReference type="EMBL" id="JAGGKS010000002">
    <property type="protein sequence ID" value="MBP1925101.1"/>
    <property type="molecule type" value="Genomic_DNA"/>
</dbReference>
<proteinExistence type="predicted"/>
<evidence type="ECO:0000313" key="2">
    <source>
        <dbReference type="EMBL" id="MBP1925101.1"/>
    </source>
</evidence>
<reference evidence="2 3" key="1">
    <citation type="submission" date="2021-03" db="EMBL/GenBank/DDBJ databases">
        <title>Genomic Encyclopedia of Type Strains, Phase IV (KMG-IV): sequencing the most valuable type-strain genomes for metagenomic binning, comparative biology and taxonomic classification.</title>
        <authorList>
            <person name="Goeker M."/>
        </authorList>
    </citation>
    <scope>NUCLEOTIDE SEQUENCE [LARGE SCALE GENOMIC DNA]</scope>
    <source>
        <strain evidence="2 3">DSM 24004</strain>
    </source>
</reference>
<accession>A0ABS4GBQ5</accession>
<organism evidence="2 3">
    <name type="scientific">Sedimentibacter acidaminivorans</name>
    <dbReference type="NCBI Taxonomy" id="913099"/>
    <lineage>
        <taxon>Bacteria</taxon>
        <taxon>Bacillati</taxon>
        <taxon>Bacillota</taxon>
        <taxon>Tissierellia</taxon>
        <taxon>Sedimentibacter</taxon>
    </lineage>
</organism>